<evidence type="ECO:0000313" key="4">
    <source>
        <dbReference type="Proteomes" id="UP000000763"/>
    </source>
</evidence>
<dbReference type="AlphaFoldDB" id="Q6Z262"/>
<sequence>MAVAEALMGTLGGGGGSTSAADSGGCAGCDVQFRLTLAVSPAECRRSDRRDLASRRSCLRTRESVAGDRSESTWEKLMSRDQEIKRDTKG</sequence>
<protein>
    <submittedName>
        <fullName evidence="3">Uncharacterized protein</fullName>
    </submittedName>
</protein>
<feature type="region of interest" description="Disordered" evidence="1">
    <location>
        <begin position="1"/>
        <end position="24"/>
    </location>
</feature>
<feature type="region of interest" description="Disordered" evidence="1">
    <location>
        <begin position="57"/>
        <end position="90"/>
    </location>
</feature>
<accession>Q6Z262</accession>
<reference evidence="4" key="4">
    <citation type="journal article" date="2008" name="Nucleic Acids Res.">
        <title>The rice annotation project database (RAP-DB): 2008 update.</title>
        <authorList>
            <consortium name="The rice annotation project (RAP)"/>
        </authorList>
    </citation>
    <scope>GENOME REANNOTATION</scope>
    <source>
        <strain evidence="4">cv. Nipponbare</strain>
    </source>
</reference>
<name>Q6Z262_ORYSJ</name>
<reference evidence="2" key="1">
    <citation type="submission" date="2002-05" db="EMBL/GenBank/DDBJ databases">
        <title>Oryza sativa nipponbare(GA3) genomic DNA, chromosome 8, BAC clone:OJ1770_H03.</title>
        <authorList>
            <person name="Sasaki T."/>
            <person name="Matsumoto T."/>
            <person name="Katayose Y."/>
        </authorList>
    </citation>
    <scope>NUCLEOTIDE SEQUENCE</scope>
</reference>
<evidence type="ECO:0000313" key="2">
    <source>
        <dbReference type="EMBL" id="BAD03481.1"/>
    </source>
</evidence>
<reference evidence="4" key="3">
    <citation type="journal article" date="2005" name="Nature">
        <title>The map-based sequence of the rice genome.</title>
        <authorList>
            <consortium name="International rice genome sequencing project (IRGSP)"/>
            <person name="Matsumoto T."/>
            <person name="Wu J."/>
            <person name="Kanamori H."/>
            <person name="Katayose Y."/>
            <person name="Fujisawa M."/>
            <person name="Namiki N."/>
            <person name="Mizuno H."/>
            <person name="Yamamoto K."/>
            <person name="Antonio B.A."/>
            <person name="Baba T."/>
            <person name="Sakata K."/>
            <person name="Nagamura Y."/>
            <person name="Aoki H."/>
            <person name="Arikawa K."/>
            <person name="Arita K."/>
            <person name="Bito T."/>
            <person name="Chiden Y."/>
            <person name="Fujitsuka N."/>
            <person name="Fukunaka R."/>
            <person name="Hamada M."/>
            <person name="Harada C."/>
            <person name="Hayashi A."/>
            <person name="Hijishita S."/>
            <person name="Honda M."/>
            <person name="Hosokawa S."/>
            <person name="Ichikawa Y."/>
            <person name="Idonuma A."/>
            <person name="Iijima M."/>
            <person name="Ikeda M."/>
            <person name="Ikeno M."/>
            <person name="Ito K."/>
            <person name="Ito S."/>
            <person name="Ito T."/>
            <person name="Ito Y."/>
            <person name="Ito Y."/>
            <person name="Iwabuchi A."/>
            <person name="Kamiya K."/>
            <person name="Karasawa W."/>
            <person name="Kurita K."/>
            <person name="Katagiri S."/>
            <person name="Kikuta A."/>
            <person name="Kobayashi H."/>
            <person name="Kobayashi N."/>
            <person name="Machita K."/>
            <person name="Maehara T."/>
            <person name="Masukawa M."/>
            <person name="Mizubayashi T."/>
            <person name="Mukai Y."/>
            <person name="Nagasaki H."/>
            <person name="Nagata Y."/>
            <person name="Naito S."/>
            <person name="Nakashima M."/>
            <person name="Nakama Y."/>
            <person name="Nakamichi Y."/>
            <person name="Nakamura M."/>
            <person name="Meguro A."/>
            <person name="Negishi M."/>
            <person name="Ohta I."/>
            <person name="Ohta T."/>
            <person name="Okamoto M."/>
            <person name="Ono N."/>
            <person name="Saji S."/>
            <person name="Sakaguchi M."/>
            <person name="Sakai K."/>
            <person name="Shibata M."/>
            <person name="Shimokawa T."/>
            <person name="Song J."/>
            <person name="Takazaki Y."/>
            <person name="Terasawa K."/>
            <person name="Tsugane M."/>
            <person name="Tsuji K."/>
            <person name="Ueda S."/>
            <person name="Waki K."/>
            <person name="Yamagata H."/>
            <person name="Yamamoto M."/>
            <person name="Yamamoto S."/>
            <person name="Yamane H."/>
            <person name="Yoshiki S."/>
            <person name="Yoshihara R."/>
            <person name="Yukawa K."/>
            <person name="Zhong H."/>
            <person name="Yano M."/>
            <person name="Yuan Q."/>
            <person name="Ouyang S."/>
            <person name="Liu J."/>
            <person name="Jones K.M."/>
            <person name="Gansberger K."/>
            <person name="Moffat K."/>
            <person name="Hill J."/>
            <person name="Bera J."/>
            <person name="Fadrosh D."/>
            <person name="Jin S."/>
            <person name="Johri S."/>
            <person name="Kim M."/>
            <person name="Overton L."/>
            <person name="Reardon M."/>
            <person name="Tsitrin T."/>
            <person name="Vuong H."/>
            <person name="Weaver B."/>
            <person name="Ciecko A."/>
            <person name="Tallon L."/>
            <person name="Jackson J."/>
            <person name="Pai G."/>
            <person name="Aken S.V."/>
            <person name="Utterback T."/>
            <person name="Reidmuller S."/>
            <person name="Feldblyum T."/>
            <person name="Hsiao J."/>
            <person name="Zismann V."/>
            <person name="Iobst S."/>
            <person name="de Vazeille A.R."/>
            <person name="Buell C.R."/>
            <person name="Ying K."/>
            <person name="Li Y."/>
            <person name="Lu T."/>
            <person name="Huang Y."/>
            <person name="Zhao Q."/>
            <person name="Feng Q."/>
            <person name="Zhang L."/>
            <person name="Zhu J."/>
            <person name="Weng Q."/>
            <person name="Mu J."/>
            <person name="Lu Y."/>
            <person name="Fan D."/>
            <person name="Liu Y."/>
            <person name="Guan J."/>
            <person name="Zhang Y."/>
            <person name="Yu S."/>
            <person name="Liu X."/>
            <person name="Zhang Y."/>
            <person name="Hong G."/>
            <person name="Han B."/>
            <person name="Choisne N."/>
            <person name="Demange N."/>
            <person name="Orjeda G."/>
            <person name="Samain S."/>
            <person name="Cattolico L."/>
            <person name="Pelletier E."/>
            <person name="Couloux A."/>
            <person name="Segurens B."/>
            <person name="Wincker P."/>
            <person name="D'Hont A."/>
            <person name="Scarpelli C."/>
            <person name="Weissenbach J."/>
            <person name="Salanoubat M."/>
            <person name="Quetier F."/>
            <person name="Yu Y."/>
            <person name="Kim H.R."/>
            <person name="Rambo T."/>
            <person name="Currie J."/>
            <person name="Collura K."/>
            <person name="Luo M."/>
            <person name="Yang T."/>
            <person name="Ammiraju J.S.S."/>
            <person name="Engler F."/>
            <person name="Soderlund C."/>
            <person name="Wing R.A."/>
            <person name="Palmer L.E."/>
            <person name="de la Bastide M."/>
            <person name="Spiegel L."/>
            <person name="Nascimento L."/>
            <person name="Zutavern T."/>
            <person name="O'Shaughnessy A."/>
            <person name="Dike S."/>
            <person name="Dedhia N."/>
            <person name="Preston R."/>
            <person name="Balija V."/>
            <person name="McCombie W.R."/>
            <person name="Chow T."/>
            <person name="Chen H."/>
            <person name="Chung M."/>
            <person name="Chen C."/>
            <person name="Shaw J."/>
            <person name="Wu H."/>
            <person name="Hsiao K."/>
            <person name="Chao Y."/>
            <person name="Chu M."/>
            <person name="Cheng C."/>
            <person name="Hour A."/>
            <person name="Lee P."/>
            <person name="Lin S."/>
            <person name="Lin Y."/>
            <person name="Liou J."/>
            <person name="Liu S."/>
            <person name="Hsing Y."/>
            <person name="Raghuvanshi S."/>
            <person name="Mohanty A."/>
            <person name="Bharti A.K."/>
            <person name="Gaur A."/>
            <person name="Gupta V."/>
            <person name="Kumar D."/>
            <person name="Ravi V."/>
            <person name="Vij S."/>
            <person name="Kapur A."/>
            <person name="Khurana P."/>
            <person name="Khurana P."/>
            <person name="Khurana J.P."/>
            <person name="Tyagi A.K."/>
            <person name="Gaikwad K."/>
            <person name="Singh A."/>
            <person name="Dalal V."/>
            <person name="Srivastava S."/>
            <person name="Dixit A."/>
            <person name="Pal A.K."/>
            <person name="Ghazi I.A."/>
            <person name="Yadav M."/>
            <person name="Pandit A."/>
            <person name="Bhargava A."/>
            <person name="Sureshbabu K."/>
            <person name="Batra K."/>
            <person name="Sharma T.R."/>
            <person name="Mohapatra T."/>
            <person name="Singh N.K."/>
            <person name="Messing J."/>
            <person name="Nelson A.B."/>
            <person name="Fuks G."/>
            <person name="Kavchok S."/>
            <person name="Keizer G."/>
            <person name="Linton E."/>
            <person name="Llaca V."/>
            <person name="Song R."/>
            <person name="Tanyolac B."/>
            <person name="Young S."/>
            <person name="Ho-Il K."/>
            <person name="Hahn J.H."/>
            <person name="Sangsakoo G."/>
            <person name="Vanavichit A."/>
            <person name="de Mattos Luiz.A.T."/>
            <person name="Zimmer P.D."/>
            <person name="Malone G."/>
            <person name="Dellagostin O."/>
            <person name="de Oliveira A.C."/>
            <person name="Bevan M."/>
            <person name="Bancroft I."/>
            <person name="Minx P."/>
            <person name="Cordum H."/>
            <person name="Wilson R."/>
            <person name="Cheng Z."/>
            <person name="Jin W."/>
            <person name="Jiang J."/>
            <person name="Leong S.A."/>
            <person name="Iwama H."/>
            <person name="Gojobori T."/>
            <person name="Itoh T."/>
            <person name="Niimura Y."/>
            <person name="Fujii Y."/>
            <person name="Habara T."/>
            <person name="Sakai H."/>
            <person name="Sato Y."/>
            <person name="Wilson G."/>
            <person name="Kumar K."/>
            <person name="McCouch S."/>
            <person name="Juretic N."/>
            <person name="Hoen D."/>
            <person name="Wright S."/>
            <person name="Bruskiewich R."/>
            <person name="Bureau T."/>
            <person name="Miyao A."/>
            <person name="Hirochika H."/>
            <person name="Nishikawa T."/>
            <person name="Kadowaki K."/>
            <person name="Sugiura M."/>
            <person name="Burr B."/>
            <person name="Sasaki T."/>
        </authorList>
    </citation>
    <scope>NUCLEOTIDE SEQUENCE [LARGE SCALE GENOMIC DNA]</scope>
    <source>
        <strain evidence="4">cv. Nipponbare</strain>
    </source>
</reference>
<dbReference type="EMBL" id="AP005389">
    <property type="protein sequence ID" value="BAD03532.1"/>
    <property type="molecule type" value="Genomic_DNA"/>
</dbReference>
<organism evidence="3 4">
    <name type="scientific">Oryza sativa subsp. japonica</name>
    <name type="common">Rice</name>
    <dbReference type="NCBI Taxonomy" id="39947"/>
    <lineage>
        <taxon>Eukaryota</taxon>
        <taxon>Viridiplantae</taxon>
        <taxon>Streptophyta</taxon>
        <taxon>Embryophyta</taxon>
        <taxon>Tracheophyta</taxon>
        <taxon>Spermatophyta</taxon>
        <taxon>Magnoliopsida</taxon>
        <taxon>Liliopsida</taxon>
        <taxon>Poales</taxon>
        <taxon>Poaceae</taxon>
        <taxon>BOP clade</taxon>
        <taxon>Oryzoideae</taxon>
        <taxon>Oryzeae</taxon>
        <taxon>Oryzinae</taxon>
        <taxon>Oryza</taxon>
        <taxon>Oryza sativa</taxon>
    </lineage>
</organism>
<evidence type="ECO:0000256" key="1">
    <source>
        <dbReference type="SAM" id="MobiDB-lite"/>
    </source>
</evidence>
<dbReference type="Proteomes" id="UP000000763">
    <property type="component" value="Chromosome 8"/>
</dbReference>
<evidence type="ECO:0000313" key="3">
    <source>
        <dbReference type="EMBL" id="BAD03532.1"/>
    </source>
</evidence>
<proteinExistence type="predicted"/>
<dbReference type="EMBL" id="AP005298">
    <property type="protein sequence ID" value="BAD03481.1"/>
    <property type="molecule type" value="Genomic_DNA"/>
</dbReference>
<reference evidence="3" key="2">
    <citation type="submission" date="2002-06" db="EMBL/GenBank/DDBJ databases">
        <title>Oryza sativa nipponbare(GA3) genomic DNA, chromosome 8, BAC clone:OSJNBa0091C18.</title>
        <authorList>
            <person name="Sasaki T."/>
            <person name="Matsumoto T."/>
            <person name="Katayose Y."/>
        </authorList>
    </citation>
    <scope>NUCLEOTIDE SEQUENCE</scope>
</reference>
<gene>
    <name evidence="2" type="ORF">OJ1770_H03.2</name>
    <name evidence="3" type="ORF">OSJNBa0091C18.24</name>
</gene>